<dbReference type="PANTHER" id="PTHR43629:SF2">
    <property type="entry name" value="RHODANESE-LIKE_PPIC DOMAIN-CONTAINING PROTEIN 12, CHLOROPLASTIC"/>
    <property type="match status" value="1"/>
</dbReference>
<dbReference type="InterPro" id="IPR001763">
    <property type="entry name" value="Rhodanese-like_dom"/>
</dbReference>
<protein>
    <recommendedName>
        <fullName evidence="1">Rhodanese domain-containing protein</fullName>
    </recommendedName>
</protein>
<gene>
    <name evidence="2" type="ORF">GCM10022229_17940</name>
</gene>
<evidence type="ECO:0000313" key="2">
    <source>
        <dbReference type="EMBL" id="GAA3924501.1"/>
    </source>
</evidence>
<evidence type="ECO:0000259" key="1">
    <source>
        <dbReference type="PROSITE" id="PS50206"/>
    </source>
</evidence>
<dbReference type="Proteomes" id="UP001501727">
    <property type="component" value="Unassembled WGS sequence"/>
</dbReference>
<dbReference type="InterPro" id="IPR036873">
    <property type="entry name" value="Rhodanese-like_dom_sf"/>
</dbReference>
<dbReference type="CDD" id="cd00158">
    <property type="entry name" value="RHOD"/>
    <property type="match status" value="1"/>
</dbReference>
<dbReference type="Pfam" id="PF00581">
    <property type="entry name" value="Rhodanese"/>
    <property type="match status" value="1"/>
</dbReference>
<accession>A0ABP7MJI3</accession>
<dbReference type="SMART" id="SM00450">
    <property type="entry name" value="RHOD"/>
    <property type="match status" value="1"/>
</dbReference>
<dbReference type="PANTHER" id="PTHR43629">
    <property type="entry name" value="PEPTIDYL-PROLYL CIS-TRANS ISOMERASE"/>
    <property type="match status" value="1"/>
</dbReference>
<feature type="domain" description="Rhodanese" evidence="1">
    <location>
        <begin position="18"/>
        <end position="106"/>
    </location>
</feature>
<comment type="caution">
    <text evidence="2">The sequence shown here is derived from an EMBL/GenBank/DDBJ whole genome shotgun (WGS) entry which is preliminary data.</text>
</comment>
<dbReference type="PROSITE" id="PS50206">
    <property type="entry name" value="RHODANESE_3"/>
    <property type="match status" value="1"/>
</dbReference>
<dbReference type="InterPro" id="IPR052204">
    <property type="entry name" value="PpiC/parvulin_rotamase"/>
</dbReference>
<dbReference type="SUPFAM" id="SSF52821">
    <property type="entry name" value="Rhodanese/Cell cycle control phosphatase"/>
    <property type="match status" value="1"/>
</dbReference>
<sequence length="108" mass="11628">MNADVQDLTPAEADARVRDGSLTIVDVRPLPERELAAIALPYAVLDAGGLEELLAQPHDLPLAFLCHHGGRSAQAAEHFRAQGFTEVFNIVGGIDAWAQDVDPSVPRY</sequence>
<name>A0ABP7MJI3_9GAMM</name>
<dbReference type="Gene3D" id="3.40.250.10">
    <property type="entry name" value="Rhodanese-like domain"/>
    <property type="match status" value="1"/>
</dbReference>
<dbReference type="RefSeq" id="WP_344759646.1">
    <property type="nucleotide sequence ID" value="NZ_BAAAZU010000008.1"/>
</dbReference>
<organism evidence="2 3">
    <name type="scientific">Luteimonas lutimaris</name>
    <dbReference type="NCBI Taxonomy" id="698645"/>
    <lineage>
        <taxon>Bacteria</taxon>
        <taxon>Pseudomonadati</taxon>
        <taxon>Pseudomonadota</taxon>
        <taxon>Gammaproteobacteria</taxon>
        <taxon>Lysobacterales</taxon>
        <taxon>Lysobacteraceae</taxon>
        <taxon>Luteimonas</taxon>
    </lineage>
</organism>
<proteinExistence type="predicted"/>
<evidence type="ECO:0000313" key="3">
    <source>
        <dbReference type="Proteomes" id="UP001501727"/>
    </source>
</evidence>
<dbReference type="EMBL" id="BAAAZU010000008">
    <property type="protein sequence ID" value="GAA3924501.1"/>
    <property type="molecule type" value="Genomic_DNA"/>
</dbReference>
<keyword evidence="3" id="KW-1185">Reference proteome</keyword>
<reference evidence="3" key="1">
    <citation type="journal article" date="2019" name="Int. J. Syst. Evol. Microbiol.">
        <title>The Global Catalogue of Microorganisms (GCM) 10K type strain sequencing project: providing services to taxonomists for standard genome sequencing and annotation.</title>
        <authorList>
            <consortium name="The Broad Institute Genomics Platform"/>
            <consortium name="The Broad Institute Genome Sequencing Center for Infectious Disease"/>
            <person name="Wu L."/>
            <person name="Ma J."/>
        </authorList>
    </citation>
    <scope>NUCLEOTIDE SEQUENCE [LARGE SCALE GENOMIC DNA]</scope>
    <source>
        <strain evidence="3">JCM 16916</strain>
    </source>
</reference>